<dbReference type="InterPro" id="IPR036814">
    <property type="entry name" value="YqcC-like_sf"/>
</dbReference>
<dbReference type="Proteomes" id="UP000838100">
    <property type="component" value="Unassembled WGS sequence"/>
</dbReference>
<dbReference type="PANTHER" id="PTHR39586">
    <property type="entry name" value="CYTOPLASMIC PROTEIN-RELATED"/>
    <property type="match status" value="1"/>
</dbReference>
<protein>
    <recommendedName>
        <fullName evidence="1">YqcC-like domain-containing protein</fullName>
    </recommendedName>
</protein>
<reference evidence="2" key="1">
    <citation type="submission" date="2021-12" db="EMBL/GenBank/DDBJ databases">
        <authorList>
            <person name="Rodrigo-Torres L."/>
            <person name="Arahal R. D."/>
            <person name="Lucena T."/>
        </authorList>
    </citation>
    <scope>NUCLEOTIDE SEQUENCE</scope>
    <source>
        <strain evidence="2">CECT 8267</strain>
    </source>
</reference>
<keyword evidence="3" id="KW-1185">Reference proteome</keyword>
<organism evidence="2 3">
    <name type="scientific">Sinobacterium norvegicum</name>
    <dbReference type="NCBI Taxonomy" id="1641715"/>
    <lineage>
        <taxon>Bacteria</taxon>
        <taxon>Pseudomonadati</taxon>
        <taxon>Pseudomonadota</taxon>
        <taxon>Gammaproteobacteria</taxon>
        <taxon>Cellvibrionales</taxon>
        <taxon>Spongiibacteraceae</taxon>
        <taxon>Sinobacterium</taxon>
    </lineage>
</organism>
<evidence type="ECO:0000313" key="2">
    <source>
        <dbReference type="EMBL" id="CAH0993424.1"/>
    </source>
</evidence>
<dbReference type="InterPro" id="IPR007384">
    <property type="entry name" value="UCP006257"/>
</dbReference>
<evidence type="ECO:0000313" key="3">
    <source>
        <dbReference type="Proteomes" id="UP000838100"/>
    </source>
</evidence>
<dbReference type="EMBL" id="CAKLPX010000009">
    <property type="protein sequence ID" value="CAH0993424.1"/>
    <property type="molecule type" value="Genomic_DNA"/>
</dbReference>
<dbReference type="Pfam" id="PF04287">
    <property type="entry name" value="DUF446"/>
    <property type="match status" value="1"/>
</dbReference>
<dbReference type="InterPro" id="IPR023376">
    <property type="entry name" value="YqcC-like_dom"/>
</dbReference>
<dbReference type="PANTHER" id="PTHR39586:SF1">
    <property type="entry name" value="CYTOPLASMIC PROTEIN"/>
    <property type="match status" value="1"/>
</dbReference>
<name>A0ABM9AK41_9GAMM</name>
<accession>A0ABM9AK41</accession>
<dbReference type="Gene3D" id="1.20.1440.40">
    <property type="entry name" value="YqcC-like"/>
    <property type="match status" value="1"/>
</dbReference>
<feature type="domain" description="YqcC-like" evidence="1">
    <location>
        <begin position="2"/>
        <end position="82"/>
    </location>
</feature>
<dbReference type="SUPFAM" id="SSF158452">
    <property type="entry name" value="YqcC-like"/>
    <property type="match status" value="1"/>
</dbReference>
<proteinExistence type="predicted"/>
<comment type="caution">
    <text evidence="2">The sequence shown here is derived from an EMBL/GenBank/DDBJ whole genome shotgun (WGS) entry which is preliminary data.</text>
</comment>
<sequence>MQLWQVERPSEQALASKQPFCLDTLRFEQWLQFIFVERMMWLIDQRQALPEQFGLAPMCEESFVARGIDGRRLSVLLKRLDEALSAG</sequence>
<gene>
    <name evidence="2" type="primary">yqcC</name>
    <name evidence="2" type="ORF">SIN8267_03573</name>
</gene>
<evidence type="ECO:0000259" key="1">
    <source>
        <dbReference type="Pfam" id="PF04287"/>
    </source>
</evidence>